<dbReference type="GO" id="GO:0005874">
    <property type="term" value="C:microtubule"/>
    <property type="evidence" value="ECO:0007669"/>
    <property type="project" value="UniProtKB-KW"/>
</dbReference>
<feature type="domain" description="Kinesin motor" evidence="6">
    <location>
        <begin position="23"/>
        <end position="356"/>
    </location>
</feature>
<dbReference type="SUPFAM" id="SSF52540">
    <property type="entry name" value="P-loop containing nucleoside triphosphate hydrolases"/>
    <property type="match status" value="1"/>
</dbReference>
<keyword evidence="2 3" id="KW-0067">ATP-binding</keyword>
<evidence type="ECO:0000313" key="7">
    <source>
        <dbReference type="EMBL" id="CAE8583357.1"/>
    </source>
</evidence>
<accession>A0A813D4X0</accession>
<dbReference type="InterPro" id="IPR019821">
    <property type="entry name" value="Kinesin_motor_CS"/>
</dbReference>
<sequence length="544" mass="59179">MPSVSTSGLSVAKAGTGLRPPDRVQVVCRVRPPEKDHDNCVVVTNGDGGDIVTLEGAQRPFNVTKAFGSDSTQQDMFDFVGLPSLSYVMQGYGACIFAYGQTGSGKTFTMTGTNSAPGLIPRIIRELFLHLVEGYKDFTVNCQYVEIYMEKARDLFNPSRAKNPWDAPGPKINVRYDGKRVKLENAKCLSYGNEALASENADTGVALAESLSKRLLRSIEDAGRHRAVRGHALNAESSRSHAVLTLEITARRPDADIVSTLMLVDLAGSENIGKAQVEGTGAEEAKSINKSLSILSRCIEALAAGSKVPFRESVLTKILTPALDGRSCCTLVAALRGDHASETGQTLKFTETALKVTVRPKQTSSEALGVVQEQARDLRGEITALKQELDWLRQSEADSEALQGMIAAKEADLRTKMDLLTSLQQEIRDTEEQLLALRRELDGSKVEVEQERAGRCRAEAENQLLQARLAEAESLSSLKTPSSSPAYEEARLRMEQTRMDIQPGLQMRTRLAAVVLEMPPPTAATRHIARTNQACCVASFFALP</sequence>
<evidence type="ECO:0000259" key="6">
    <source>
        <dbReference type="PROSITE" id="PS50067"/>
    </source>
</evidence>
<dbReference type="PROSITE" id="PS00411">
    <property type="entry name" value="KINESIN_MOTOR_1"/>
    <property type="match status" value="1"/>
</dbReference>
<feature type="coiled-coil region" evidence="5">
    <location>
        <begin position="368"/>
        <end position="447"/>
    </location>
</feature>
<dbReference type="GO" id="GO:0005871">
    <property type="term" value="C:kinesin complex"/>
    <property type="evidence" value="ECO:0007669"/>
    <property type="project" value="TreeGrafter"/>
</dbReference>
<dbReference type="GO" id="GO:0008017">
    <property type="term" value="F:microtubule binding"/>
    <property type="evidence" value="ECO:0007669"/>
    <property type="project" value="InterPro"/>
</dbReference>
<keyword evidence="8" id="KW-1185">Reference proteome</keyword>
<evidence type="ECO:0000256" key="4">
    <source>
        <dbReference type="RuleBase" id="RU000394"/>
    </source>
</evidence>
<dbReference type="GO" id="GO:0016887">
    <property type="term" value="F:ATP hydrolysis activity"/>
    <property type="evidence" value="ECO:0007669"/>
    <property type="project" value="TreeGrafter"/>
</dbReference>
<dbReference type="Proteomes" id="UP000654075">
    <property type="component" value="Unassembled WGS sequence"/>
</dbReference>
<dbReference type="Pfam" id="PF00225">
    <property type="entry name" value="Kinesin"/>
    <property type="match status" value="1"/>
</dbReference>
<dbReference type="PANTHER" id="PTHR24115">
    <property type="entry name" value="KINESIN-RELATED"/>
    <property type="match status" value="1"/>
</dbReference>
<evidence type="ECO:0000256" key="5">
    <source>
        <dbReference type="SAM" id="Coils"/>
    </source>
</evidence>
<dbReference type="InterPro" id="IPR027640">
    <property type="entry name" value="Kinesin-like_fam"/>
</dbReference>
<feature type="binding site" evidence="3">
    <location>
        <begin position="100"/>
        <end position="107"/>
    </location>
    <ligand>
        <name>ATP</name>
        <dbReference type="ChEBI" id="CHEBI:30616"/>
    </ligand>
</feature>
<proteinExistence type="inferred from homology"/>
<dbReference type="InterPro" id="IPR036961">
    <property type="entry name" value="Kinesin_motor_dom_sf"/>
</dbReference>
<dbReference type="EMBL" id="CAJNNV010000699">
    <property type="protein sequence ID" value="CAE8583357.1"/>
    <property type="molecule type" value="Genomic_DNA"/>
</dbReference>
<comment type="similarity">
    <text evidence="3 4">Belongs to the TRAFAC class myosin-kinesin ATPase superfamily. Kinesin family.</text>
</comment>
<keyword evidence="1 3" id="KW-0547">Nucleotide-binding</keyword>
<dbReference type="SMART" id="SM00129">
    <property type="entry name" value="KISc"/>
    <property type="match status" value="1"/>
</dbReference>
<keyword evidence="4" id="KW-0493">Microtubule</keyword>
<dbReference type="InterPro" id="IPR027417">
    <property type="entry name" value="P-loop_NTPase"/>
</dbReference>
<dbReference type="OMA" id="CCELFAR"/>
<dbReference type="GO" id="GO:0005524">
    <property type="term" value="F:ATP binding"/>
    <property type="evidence" value="ECO:0007669"/>
    <property type="project" value="UniProtKB-UniRule"/>
</dbReference>
<name>A0A813D4X0_POLGL</name>
<dbReference type="Gene3D" id="3.40.850.10">
    <property type="entry name" value="Kinesin motor domain"/>
    <property type="match status" value="1"/>
</dbReference>
<keyword evidence="3 4" id="KW-0505">Motor protein</keyword>
<dbReference type="PRINTS" id="PR00380">
    <property type="entry name" value="KINESINHEAVY"/>
</dbReference>
<evidence type="ECO:0000313" key="8">
    <source>
        <dbReference type="Proteomes" id="UP000654075"/>
    </source>
</evidence>
<dbReference type="GO" id="GO:0007018">
    <property type="term" value="P:microtubule-based movement"/>
    <property type="evidence" value="ECO:0007669"/>
    <property type="project" value="InterPro"/>
</dbReference>
<dbReference type="InterPro" id="IPR001752">
    <property type="entry name" value="Kinesin_motor_dom"/>
</dbReference>
<comment type="caution">
    <text evidence="7">The sequence shown here is derived from an EMBL/GenBank/DDBJ whole genome shotgun (WGS) entry which is preliminary data.</text>
</comment>
<keyword evidence="5" id="KW-0175">Coiled coil</keyword>
<evidence type="ECO:0000256" key="1">
    <source>
        <dbReference type="ARBA" id="ARBA00022741"/>
    </source>
</evidence>
<reference evidence="7" key="1">
    <citation type="submission" date="2021-02" db="EMBL/GenBank/DDBJ databases">
        <authorList>
            <person name="Dougan E. K."/>
            <person name="Rhodes N."/>
            <person name="Thang M."/>
            <person name="Chan C."/>
        </authorList>
    </citation>
    <scope>NUCLEOTIDE SEQUENCE</scope>
</reference>
<evidence type="ECO:0000256" key="2">
    <source>
        <dbReference type="ARBA" id="ARBA00022840"/>
    </source>
</evidence>
<evidence type="ECO:0000256" key="3">
    <source>
        <dbReference type="PROSITE-ProRule" id="PRU00283"/>
    </source>
</evidence>
<dbReference type="PROSITE" id="PS50067">
    <property type="entry name" value="KINESIN_MOTOR_2"/>
    <property type="match status" value="1"/>
</dbReference>
<dbReference type="OrthoDB" id="3176171at2759"/>
<organism evidence="7 8">
    <name type="scientific">Polarella glacialis</name>
    <name type="common">Dinoflagellate</name>
    <dbReference type="NCBI Taxonomy" id="89957"/>
    <lineage>
        <taxon>Eukaryota</taxon>
        <taxon>Sar</taxon>
        <taxon>Alveolata</taxon>
        <taxon>Dinophyceae</taxon>
        <taxon>Suessiales</taxon>
        <taxon>Suessiaceae</taxon>
        <taxon>Polarella</taxon>
    </lineage>
</organism>
<gene>
    <name evidence="7" type="ORF">PGLA1383_LOCUS2330</name>
</gene>
<dbReference type="AlphaFoldDB" id="A0A813D4X0"/>
<protein>
    <recommendedName>
        <fullName evidence="4">Kinesin-like protein</fullName>
    </recommendedName>
</protein>
<dbReference type="GO" id="GO:0003777">
    <property type="term" value="F:microtubule motor activity"/>
    <property type="evidence" value="ECO:0007669"/>
    <property type="project" value="InterPro"/>
</dbReference>